<gene>
    <name evidence="1" type="ORF">PS435_14380</name>
</gene>
<evidence type="ECO:0000313" key="2">
    <source>
        <dbReference type="Proteomes" id="UP001330016"/>
    </source>
</evidence>
<protein>
    <submittedName>
        <fullName evidence="1">Uncharacterized protein</fullName>
    </submittedName>
</protein>
<comment type="caution">
    <text evidence="1">The sequence shown here is derived from an EMBL/GenBank/DDBJ whole genome shotgun (WGS) entry which is preliminary data.</text>
</comment>
<name>A0ABU7T384_9LACO</name>
<evidence type="ECO:0000313" key="1">
    <source>
        <dbReference type="EMBL" id="MEE6717037.1"/>
    </source>
</evidence>
<reference evidence="1 2" key="1">
    <citation type="submission" date="2023-02" db="EMBL/GenBank/DDBJ databases">
        <title>The predominant lactic acid bacteria and yeasts involved in the spontaneous fermentation of millet during the production of the traditional porridge Hausa koko in Ghana.</title>
        <authorList>
            <person name="Atter A."/>
            <person name="Diaz M."/>
        </authorList>
    </citation>
    <scope>NUCLEOTIDE SEQUENCE [LARGE SCALE GENOMIC DNA]</scope>
    <source>
        <strain evidence="1 2">FI11640</strain>
    </source>
</reference>
<sequence>MIEKATPSDLLDEWDNQIEDFDYTEQQALVELGILPEDYERADYVRMNQILQAKAPKDRPMDAFKYMESLRNTPRKKGGK</sequence>
<dbReference type="Proteomes" id="UP001330016">
    <property type="component" value="Unassembled WGS sequence"/>
</dbReference>
<proteinExistence type="predicted"/>
<dbReference type="RefSeq" id="WP_331244504.1">
    <property type="nucleotide sequence ID" value="NZ_JAQSGJ010000063.1"/>
</dbReference>
<dbReference type="EMBL" id="JAQSGK010000063">
    <property type="protein sequence ID" value="MEE6717037.1"/>
    <property type="molecule type" value="Genomic_DNA"/>
</dbReference>
<organism evidence="1 2">
    <name type="scientific">Schleiferilactobacillus harbinensis</name>
    <dbReference type="NCBI Taxonomy" id="304207"/>
    <lineage>
        <taxon>Bacteria</taxon>
        <taxon>Bacillati</taxon>
        <taxon>Bacillota</taxon>
        <taxon>Bacilli</taxon>
        <taxon>Lactobacillales</taxon>
        <taxon>Lactobacillaceae</taxon>
        <taxon>Schleiferilactobacillus</taxon>
    </lineage>
</organism>
<accession>A0ABU7T384</accession>
<keyword evidence="2" id="KW-1185">Reference proteome</keyword>